<evidence type="ECO:0000313" key="3">
    <source>
        <dbReference type="Proteomes" id="UP001553161"/>
    </source>
</evidence>
<gene>
    <name evidence="2" type="ORF">AB0T83_01835</name>
</gene>
<dbReference type="InterPro" id="IPR036890">
    <property type="entry name" value="HATPase_C_sf"/>
</dbReference>
<proteinExistence type="predicted"/>
<reference evidence="2 3" key="1">
    <citation type="submission" date="2024-07" db="EMBL/GenBank/DDBJ databases">
        <authorList>
            <person name="Kang M."/>
        </authorList>
    </citation>
    <scope>NUCLEOTIDE SEQUENCE [LARGE SCALE GENOMIC DNA]</scope>
    <source>
        <strain evidence="2 3">DFM31</strain>
    </source>
</reference>
<dbReference type="InterPro" id="IPR018762">
    <property type="entry name" value="ChpT_C"/>
</dbReference>
<evidence type="ECO:0000313" key="2">
    <source>
        <dbReference type="EMBL" id="MEV8465520.1"/>
    </source>
</evidence>
<protein>
    <submittedName>
        <fullName evidence="2">Histidine phosphotransferase family protein</fullName>
    </submittedName>
</protein>
<dbReference type="Gene3D" id="3.30.565.10">
    <property type="entry name" value="Histidine kinase-like ATPase, C-terminal domain"/>
    <property type="match status" value="1"/>
</dbReference>
<feature type="domain" description="Histidine phosphotransferase ChpT C-terminal" evidence="1">
    <location>
        <begin position="78"/>
        <end position="193"/>
    </location>
</feature>
<keyword evidence="3" id="KW-1185">Reference proteome</keyword>
<organism evidence="2 3">
    <name type="scientific">Meridianimarinicoccus marinus</name>
    <dbReference type="NCBI Taxonomy" id="3231483"/>
    <lineage>
        <taxon>Bacteria</taxon>
        <taxon>Pseudomonadati</taxon>
        <taxon>Pseudomonadota</taxon>
        <taxon>Alphaproteobacteria</taxon>
        <taxon>Rhodobacterales</taxon>
        <taxon>Paracoccaceae</taxon>
        <taxon>Meridianimarinicoccus</taxon>
    </lineage>
</organism>
<dbReference type="Pfam" id="PF10090">
    <property type="entry name" value="HPTransfase"/>
    <property type="match status" value="1"/>
</dbReference>
<dbReference type="Proteomes" id="UP001553161">
    <property type="component" value="Unassembled WGS sequence"/>
</dbReference>
<dbReference type="EMBL" id="JBFBVU010000001">
    <property type="protein sequence ID" value="MEV8465520.1"/>
    <property type="molecule type" value="Genomic_DNA"/>
</dbReference>
<accession>A0ABV3L1T9</accession>
<comment type="caution">
    <text evidence="2">The sequence shown here is derived from an EMBL/GenBank/DDBJ whole genome shotgun (WGS) entry which is preliminary data.</text>
</comment>
<evidence type="ECO:0000259" key="1">
    <source>
        <dbReference type="Pfam" id="PF10090"/>
    </source>
</evidence>
<dbReference type="Gene3D" id="1.10.287.130">
    <property type="match status" value="1"/>
</dbReference>
<name>A0ABV3L1T9_9RHOB</name>
<dbReference type="RefSeq" id="WP_366191028.1">
    <property type="nucleotide sequence ID" value="NZ_JBFBVU010000001.1"/>
</dbReference>
<sequence length="199" mass="21197">MNARPKNLEALLGSRICHDLISPIGAIGNGLELMALTQAADGPEMAMISESVASAQARIRFYRVAYGANSPGQTLGRQEVVEILASLYTGNRLSVTWAVDGDVPRDAAKLAFLLLQCLETALPRGGAITVSGEGAGWALRAESEKLRIEPDLWALLTGAEPVDEIAPSQIQFILAPLQIADMGRQLSVAQDDASVTLRF</sequence>